<feature type="transmembrane region" description="Helical" evidence="6">
    <location>
        <begin position="462"/>
        <end position="484"/>
    </location>
</feature>
<feature type="transmembrane region" description="Helical" evidence="6">
    <location>
        <begin position="170"/>
        <end position="188"/>
    </location>
</feature>
<feature type="transmembrane region" description="Helical" evidence="6">
    <location>
        <begin position="21"/>
        <end position="42"/>
    </location>
</feature>
<sequence>MSADESEPALNESVRNLFKGASLVGIGLILDLGLSFVGKVAISRHLSADDFGLLVIGTAFVTAVMRLAPLGTNMGVVRNLPRYSDAKSRREIARTAFITSIAAAIGISALTAVFAGPISQEILKQPRTEQVLRIFALIAPLGVVMRMGIALSRGDGRVLPRVAIDNVIEPVLRISLIGVVVFLGYGLLAGVYAFAIPYIVAGLLAGGLVLRRYLPPTNLLGPTRFRELLVFSLPLVVTSSMWLVIRDLDTFLIAAFSTSNRVAIYNVAYTLATLLTMPKSAVDFIGLPSLSELHAEERSEEFRRLFRTIRRWVTSVVTPMILVMILLPSQVIHSTFGPKYVGGALALQIVATGIATYAVSGLGVSVLTSIGRTRSVMWMTALAAATNLGLNLVLIPHFGTTGAAIATLASYTILDICVLTIVYLETGVVMIDWEQAALLFIGFSVFAPAVVITRSVVPLGSIMWLVPFVFVCTSVYLLGIARFVGGEEELHIIKSIEDRFDVRIPLVKSLIRA</sequence>
<dbReference type="RefSeq" id="WP_021780628.1">
    <property type="nucleotide sequence ID" value="NZ_BANO01000030.1"/>
</dbReference>
<feature type="transmembrane region" description="Helical" evidence="6">
    <location>
        <begin position="344"/>
        <end position="364"/>
    </location>
</feature>
<organism evidence="7 8">
    <name type="scientific">Halarchaeum acidiphilum MH1-52-1</name>
    <dbReference type="NCBI Taxonomy" id="1261545"/>
    <lineage>
        <taxon>Archaea</taxon>
        <taxon>Methanobacteriati</taxon>
        <taxon>Methanobacteriota</taxon>
        <taxon>Stenosarchaea group</taxon>
        <taxon>Halobacteria</taxon>
        <taxon>Halobacteriales</taxon>
        <taxon>Halobacteriaceae</taxon>
    </lineage>
</organism>
<dbReference type="InterPro" id="IPR050833">
    <property type="entry name" value="Poly_Biosynth_Transport"/>
</dbReference>
<evidence type="ECO:0000256" key="5">
    <source>
        <dbReference type="ARBA" id="ARBA00023136"/>
    </source>
</evidence>
<keyword evidence="4 6" id="KW-1133">Transmembrane helix</keyword>
<evidence type="ECO:0000256" key="2">
    <source>
        <dbReference type="ARBA" id="ARBA00022475"/>
    </source>
</evidence>
<dbReference type="CDD" id="cd13128">
    <property type="entry name" value="MATE_Wzx_like"/>
    <property type="match status" value="1"/>
</dbReference>
<dbReference type="Proteomes" id="UP000016986">
    <property type="component" value="Unassembled WGS sequence"/>
</dbReference>
<keyword evidence="2" id="KW-1003">Cell membrane</keyword>
<proteinExistence type="predicted"/>
<dbReference type="OrthoDB" id="19148at2157"/>
<dbReference type="PANTHER" id="PTHR30250">
    <property type="entry name" value="PST FAMILY PREDICTED COLANIC ACID TRANSPORTER"/>
    <property type="match status" value="1"/>
</dbReference>
<feature type="transmembrane region" description="Helical" evidence="6">
    <location>
        <begin position="436"/>
        <end position="456"/>
    </location>
</feature>
<feature type="transmembrane region" description="Helical" evidence="6">
    <location>
        <begin position="130"/>
        <end position="149"/>
    </location>
</feature>
<accession>U2YWU7</accession>
<feature type="transmembrane region" description="Helical" evidence="6">
    <location>
        <begin position="225"/>
        <end position="245"/>
    </location>
</feature>
<feature type="transmembrane region" description="Helical" evidence="6">
    <location>
        <begin position="312"/>
        <end position="332"/>
    </location>
</feature>
<evidence type="ECO:0000256" key="3">
    <source>
        <dbReference type="ARBA" id="ARBA00022692"/>
    </source>
</evidence>
<evidence type="ECO:0000313" key="7">
    <source>
        <dbReference type="EMBL" id="GAD53515.1"/>
    </source>
</evidence>
<feature type="transmembrane region" description="Helical" evidence="6">
    <location>
        <begin position="404"/>
        <end position="424"/>
    </location>
</feature>
<dbReference type="eggNOG" id="arCOG02209">
    <property type="taxonomic scope" value="Archaea"/>
</dbReference>
<feature type="transmembrane region" description="Helical" evidence="6">
    <location>
        <begin position="194"/>
        <end position="213"/>
    </location>
</feature>
<name>U2YWU7_9EURY</name>
<feature type="transmembrane region" description="Helical" evidence="6">
    <location>
        <begin position="97"/>
        <end position="118"/>
    </location>
</feature>
<dbReference type="PANTHER" id="PTHR30250:SF11">
    <property type="entry name" value="O-ANTIGEN TRANSPORTER-RELATED"/>
    <property type="match status" value="1"/>
</dbReference>
<keyword evidence="5 6" id="KW-0472">Membrane</keyword>
<evidence type="ECO:0000313" key="8">
    <source>
        <dbReference type="Proteomes" id="UP000016986"/>
    </source>
</evidence>
<reference evidence="7 8" key="1">
    <citation type="submission" date="2013-09" db="EMBL/GenBank/DDBJ databases">
        <title>Whole genome sequencing of Halarchaeum acidiphilum strain MH1-52-1.</title>
        <authorList>
            <person name="Shimane Y."/>
            <person name="Minegishi H."/>
            <person name="Nishi S."/>
            <person name="Echigo A."/>
            <person name="Shuto A."/>
            <person name="Konishi M."/>
            <person name="Ito T."/>
            <person name="Ohkuma M."/>
            <person name="Ohta Y."/>
            <person name="Nagano Y."/>
            <person name="Tsubouchi T."/>
            <person name="Mori K."/>
            <person name="Usui K."/>
            <person name="Kamekura M."/>
            <person name="Usami R."/>
            <person name="Takaki Y."/>
            <person name="Hatada Y."/>
        </authorList>
    </citation>
    <scope>NUCLEOTIDE SEQUENCE [LARGE SCALE GENOMIC DNA]</scope>
    <source>
        <strain evidence="7 8">JCM 16109</strain>
    </source>
</reference>
<dbReference type="GO" id="GO:0005886">
    <property type="term" value="C:plasma membrane"/>
    <property type="evidence" value="ECO:0007669"/>
    <property type="project" value="UniProtKB-SubCell"/>
</dbReference>
<feature type="transmembrane region" description="Helical" evidence="6">
    <location>
        <begin position="54"/>
        <end position="76"/>
    </location>
</feature>
<evidence type="ECO:0000256" key="6">
    <source>
        <dbReference type="SAM" id="Phobius"/>
    </source>
</evidence>
<comment type="subcellular location">
    <subcellularLocation>
        <location evidence="1">Cell membrane</location>
        <topology evidence="1">Multi-pass membrane protein</topology>
    </subcellularLocation>
</comment>
<gene>
    <name evidence="7" type="ORF">MBEHAL_2275</name>
</gene>
<evidence type="ECO:0000256" key="4">
    <source>
        <dbReference type="ARBA" id="ARBA00022989"/>
    </source>
</evidence>
<dbReference type="Pfam" id="PF13440">
    <property type="entry name" value="Polysacc_synt_3"/>
    <property type="match status" value="1"/>
</dbReference>
<dbReference type="AlphaFoldDB" id="U2YWU7"/>
<evidence type="ECO:0000256" key="1">
    <source>
        <dbReference type="ARBA" id="ARBA00004651"/>
    </source>
</evidence>
<comment type="caution">
    <text evidence="7">The sequence shown here is derived from an EMBL/GenBank/DDBJ whole genome shotgun (WGS) entry which is preliminary data.</text>
</comment>
<protein>
    <submittedName>
        <fullName evidence="7">Membrane protein</fullName>
    </submittedName>
</protein>
<feature type="transmembrane region" description="Helical" evidence="6">
    <location>
        <begin position="376"/>
        <end position="398"/>
    </location>
</feature>
<dbReference type="EMBL" id="BATA01000072">
    <property type="protein sequence ID" value="GAD53515.1"/>
    <property type="molecule type" value="Genomic_DNA"/>
</dbReference>
<keyword evidence="8" id="KW-1185">Reference proteome</keyword>
<keyword evidence="3 6" id="KW-0812">Transmembrane</keyword>